<dbReference type="Gene3D" id="2.160.20.10">
    <property type="entry name" value="Single-stranded right-handed beta-helix, Pectin lyase-like"/>
    <property type="match status" value="1"/>
</dbReference>
<proteinExistence type="predicted"/>
<accession>A0A1Y6FME7</accession>
<dbReference type="EMBL" id="FXWL01000002">
    <property type="protein sequence ID" value="SMQ76118.1"/>
    <property type="molecule type" value="Genomic_DNA"/>
</dbReference>
<feature type="region of interest" description="Disordered" evidence="1">
    <location>
        <begin position="2477"/>
        <end position="2498"/>
    </location>
</feature>
<keyword evidence="3" id="KW-1185">Reference proteome</keyword>
<evidence type="ECO:0000313" key="3">
    <source>
        <dbReference type="Proteomes" id="UP000194469"/>
    </source>
</evidence>
<dbReference type="InterPro" id="IPR012334">
    <property type="entry name" value="Pectin_lyas_fold"/>
</dbReference>
<sequence length="2498" mass="236467">MQFEPETTAMRKTANTSLPAARTAKRQLLQGCAIAAGLAALAYGGPALAQVAGTGTVVSGSATISPPGPGATTVTTGGSQTIINWVPTDNAPTGGDIDFLPAGNAWNFSGNGNYVVLNRFVNGSGGSLSRQIALSGAINSTDTATGAPGGSIWFYNAGGILLNSGSAINVGSLVLTANDIDTTGGLFGPGGEIRFRGASGSTAAIRINAGASITADIGAAGGSYVALVAPRIVQDGRVEVNGSAAYVAAEQADIRINAGLFDINVLTGAEGGQVISHSGVTTGPEQQVSGGAQRIYMVAIPKNDAVSMLVSGQIGYQDAVSAVTDSDGAVVLSAGYNITGGAIDTASASSVGANITVNDTLFRSRTFAHASGDFLGQPIDTIPPVGGAFVPPPQLGRILVEGNALFEGDNSATINVGAVQAVGATGQFIVRSKAASAITVDGGQLAAGTDILVSASRDANVVTGVGEGGNASLTVLNGGSVSANSVTVSARGLGGFTDSGAGGTGIGGTASISVSGPGSAMNVGSLIVDAGALGGGAYVGPSGPTVTDDSGDGQGGSATLDISDGATVQASNFVRVTADGQGETGLVRSGDGAGGTARITAGGPGTTFISSSTDINAQGFGGGSQSSSSGSIFSASAGNGVGGTASFGASGDDSTQIAPGNLYLSASGLGGGANAATGPQGGDGTGGDASVSADGAFTLDLNSLIVLANGENGGASSSGGDTGVSGDSQGGTVSLSASNGATIASTFYIQLDAGGIVSSSENIGNGQGGGVRIDATSGGSITTDGMLQMTADGGSFGGFTVATSGGTGDGGNILINADGGSVGAGYYYLTANGSSANSAGATGAAQGGNIDLFALGGGSISATDPSQLSSFNADGQSGYSVGGANGFGGFIGLHADGGTIDLAGTIRLSMGGYSGGNTDPAGGAIPVGLGGYALIEVLNDGTMTLGDFAADAEGRGYGNVESPGGAGTGAANGVGGDVVITLSDGTLSASRFALSANGFGGQPGSGSGTGQGGTISYTQTGGDASFGDMSITANGYGGSTLTGTGNGIGGTATMTLSGGSFGASTAAAYAEGFGGEGSYGYDDFSNPVQPAGNGGDGQGGTATIVIDGPIAIDTGTLAAYAGGRGGSGGDFSSLGIAAGNGGDGGAGIGGQASITITDGSIDTGDLIADAGGIGGNGGNSYDSGSFGAPAGISVGGRGGSGTGGTATINLAAAVGVANTLTARAAASGGLGGYGSVGNDGGAATGGLAQLIVTDFDAGPLGVVLDATALGGGGGTGYDGAGGDGGAATGGTARVEATGANGAASITQANFLASGTGGRGGDGNSTFFLNPVGPDGGKGGDGTGGTIEAIASENATLTLAGANGGPVTLASGGTGGDGGNGAFNGEIPGSTGGDGGDGGAGSGGVVHLLANGGTVSSAGAPVNISVAGTSGNGGLGGDGNVDAGGNGGNGANGAIFADRGGRIVIEALATQSGPGAMDLGDTTLVASGALAGRIEIRTDGTIDFASLDAETYGISDPTNNDTDVATSGIFVATTDGTINVGGNASLRSDGSVGVYGQAAGLFDITGNLTIEAGDQIDIRHDFGEGTPPTIRTGGDFTATAGSGISGATGSFLIAGGDLSLTASNGAIGVDRLQGSNIFLTASGAGSVEHAEADNDFIASAASFRTGLNSIITGGNIIITVPGAVDLGNSTAGGYVSVDGESIQFANIGAGGFVTLNASGTALGAEGIAGGSIDAGSSINLSGNSIALTGPVTGAGPLFATGTGGAVSISDADVAGSIVVAAVGNISGSYVSGGDILLTSDADINASATANGGYTDPATGAIADGNVFADAAGNATLTDSGAARMFGVNAGQAATVTNATAGEDLLVLAGTTANLTNVTAGDDIDVRATGAIIANGLDATGAGLDGFAINYVPGNGFTIGQGEGTSSIDGSDINITSSAASIDAANLSAGDDILLSAATTIAVDGGTTLGLGITGGDSSIRTQGGDTVLTNLDAFDDIVATSAGAISGDAIAAGRNLALTAVDAIDFGAITVGGTTTLTSSGGAVGVDALNAAGPITASGDSIDIRGGAMQFASLTANVGNALIRSTGNLSIASGSVAGIADLAATGGSIALTDLSAGGDLNATASGAIQVDGIVSGPRIALASNDIVIAGQGRVGTAGTTQSLTLTNNGAAPTFVGGNGTQNGYHADATEMTRLFATNITVNAPNGAAATDLIVDSFTLAGNSNLGAAGSLTLQTPGRARVIGAVELTGLTSANRLTLSGDDRVEIILGQGSIRLSANGAPEGVLDLRGNDIFVATASAITDVEAATSTSAIDTRLAQNDGVTSDEGALFAGGIDVTTSRGFYVQNSGAGTDYAQRRGLTFAAGGLNVDAPSSGVRIVLNGVRLGANGQITGLDTIPFLTIAGGAPTAASGDIDPRSTFNGCLIISTGGCTFVDPGNQFPVQDVVEDEVGGDEDGDGGGTGLPVPLITIRGIDPLSGAPLLDDPVTGAGNDDLWTPTTP</sequence>
<name>A0A1Y6FME7_9SPHN</name>
<gene>
    <name evidence="2" type="ORF">SAMN06295984_1562</name>
</gene>
<feature type="compositionally biased region" description="Gly residues" evidence="1">
    <location>
        <begin position="1333"/>
        <end position="1344"/>
    </location>
</feature>
<reference evidence="3" key="1">
    <citation type="submission" date="2017-04" db="EMBL/GenBank/DDBJ databases">
        <authorList>
            <person name="Varghese N."/>
            <person name="Submissions S."/>
        </authorList>
    </citation>
    <scope>NUCLEOTIDE SEQUENCE [LARGE SCALE GENOMIC DNA]</scope>
    <source>
        <strain evidence="3">UI2</strain>
    </source>
</reference>
<organism evidence="2 3">
    <name type="scientific">Sphingopyxis terrae subsp. ummariensis</name>
    <dbReference type="NCBI Taxonomy" id="429001"/>
    <lineage>
        <taxon>Bacteria</taxon>
        <taxon>Pseudomonadati</taxon>
        <taxon>Pseudomonadota</taxon>
        <taxon>Alphaproteobacteria</taxon>
        <taxon>Sphingomonadales</taxon>
        <taxon>Sphingomonadaceae</taxon>
        <taxon>Sphingopyxis</taxon>
    </lineage>
</organism>
<dbReference type="InterPro" id="IPR006311">
    <property type="entry name" value="TAT_signal"/>
</dbReference>
<dbReference type="RefSeq" id="WP_086456689.1">
    <property type="nucleotide sequence ID" value="NZ_JBHUNO010000001.1"/>
</dbReference>
<protein>
    <recommendedName>
        <fullName evidence="4">Filamentous haemagglutinin FhaB/tRNA nuclease CdiA-like TPS domain-containing protein</fullName>
    </recommendedName>
</protein>
<dbReference type="Proteomes" id="UP000194469">
    <property type="component" value="Unassembled WGS sequence"/>
</dbReference>
<feature type="region of interest" description="Disordered" evidence="1">
    <location>
        <begin position="1323"/>
        <end position="1345"/>
    </location>
</feature>
<dbReference type="PROSITE" id="PS51318">
    <property type="entry name" value="TAT"/>
    <property type="match status" value="1"/>
</dbReference>
<evidence type="ECO:0008006" key="4">
    <source>
        <dbReference type="Google" id="ProtNLM"/>
    </source>
</evidence>
<evidence type="ECO:0000313" key="2">
    <source>
        <dbReference type="EMBL" id="SMQ76118.1"/>
    </source>
</evidence>
<evidence type="ECO:0000256" key="1">
    <source>
        <dbReference type="SAM" id="MobiDB-lite"/>
    </source>
</evidence>